<accession>A0A8S5U771</accession>
<organism evidence="2">
    <name type="scientific">Podoviridae sp. cthau23</name>
    <dbReference type="NCBI Taxonomy" id="2825268"/>
    <lineage>
        <taxon>Viruses</taxon>
        <taxon>Duplodnaviria</taxon>
        <taxon>Heunggongvirae</taxon>
        <taxon>Uroviricota</taxon>
        <taxon>Caudoviricetes</taxon>
    </lineage>
</organism>
<reference evidence="2" key="1">
    <citation type="journal article" date="2021" name="Proc. Natl. Acad. Sci. U.S.A.">
        <title>A Catalog of Tens of Thousands of Viruses from Human Metagenomes Reveals Hidden Associations with Chronic Diseases.</title>
        <authorList>
            <person name="Tisza M.J."/>
            <person name="Buck C.B."/>
        </authorList>
    </citation>
    <scope>NUCLEOTIDE SEQUENCE</scope>
    <source>
        <strain evidence="2">Cthau23</strain>
    </source>
</reference>
<feature type="domain" description="Phage tail lysozyme" evidence="1">
    <location>
        <begin position="33"/>
        <end position="190"/>
    </location>
</feature>
<proteinExistence type="predicted"/>
<evidence type="ECO:0000313" key="2">
    <source>
        <dbReference type="EMBL" id="DAF90285.1"/>
    </source>
</evidence>
<sequence length="227" mass="25965">MADTFIYGNRYLNEREQKNNADVCYSWFRGIQAERFSLNATCAIVANFEYESTINPGITESLTTDPEAFKQEHGYYPGCGLAGWTPYTKLTDWLNSIGVAADFDSGWQNHGNLQLEFILWQLQNTPTEVWFRNPQVSPSEPPMTFAEFCKSDLDPATLAKYWCWYYEHPADPVGQAPLRAAAADKWYTYFTGVVPPEPQPPTPISKPKGLPVWMMLRKKSVRIMTRL</sequence>
<dbReference type="GO" id="GO:0016787">
    <property type="term" value="F:hydrolase activity"/>
    <property type="evidence" value="ECO:0007669"/>
    <property type="project" value="UniProtKB-KW"/>
</dbReference>
<evidence type="ECO:0000259" key="1">
    <source>
        <dbReference type="Pfam" id="PF18013"/>
    </source>
</evidence>
<dbReference type="InterPro" id="IPR041219">
    <property type="entry name" value="Phage_lysozyme2"/>
</dbReference>
<dbReference type="Gene3D" id="1.10.530.10">
    <property type="match status" value="1"/>
</dbReference>
<protein>
    <submittedName>
        <fullName evidence="2">Morphogenesis protein 1 wall, phi29, hydrolase, infection</fullName>
    </submittedName>
</protein>
<keyword evidence="2" id="KW-0378">Hydrolase</keyword>
<dbReference type="Pfam" id="PF18013">
    <property type="entry name" value="Phage_lysozyme2"/>
    <property type="match status" value="1"/>
</dbReference>
<name>A0A8S5U771_9CAUD</name>
<dbReference type="EMBL" id="BK016024">
    <property type="protein sequence ID" value="DAF90285.1"/>
    <property type="molecule type" value="Genomic_DNA"/>
</dbReference>